<evidence type="ECO:0000259" key="7">
    <source>
        <dbReference type="PROSITE" id="PS50059"/>
    </source>
</evidence>
<evidence type="ECO:0000256" key="3">
    <source>
        <dbReference type="ARBA" id="ARBA00023110"/>
    </source>
</evidence>
<organism evidence="8">
    <name type="scientific">Corethron hystrix</name>
    <dbReference type="NCBI Taxonomy" id="216773"/>
    <lineage>
        <taxon>Eukaryota</taxon>
        <taxon>Sar</taxon>
        <taxon>Stramenopiles</taxon>
        <taxon>Ochrophyta</taxon>
        <taxon>Bacillariophyta</taxon>
        <taxon>Coscinodiscophyceae</taxon>
        <taxon>Corethrophycidae</taxon>
        <taxon>Corethrales</taxon>
        <taxon>Corethraceae</taxon>
        <taxon>Corethron</taxon>
    </lineage>
</organism>
<keyword evidence="6" id="KW-0732">Signal</keyword>
<dbReference type="AlphaFoldDB" id="A0A7S1FTT1"/>
<evidence type="ECO:0000256" key="4">
    <source>
        <dbReference type="ARBA" id="ARBA00023235"/>
    </source>
</evidence>
<dbReference type="InterPro" id="IPR046357">
    <property type="entry name" value="PPIase_dom_sf"/>
</dbReference>
<evidence type="ECO:0000313" key="8">
    <source>
        <dbReference type="EMBL" id="CAD8889161.1"/>
    </source>
</evidence>
<proteinExistence type="predicted"/>
<dbReference type="Gene3D" id="3.10.50.40">
    <property type="match status" value="1"/>
</dbReference>
<dbReference type="PANTHER" id="PTHR43811:SF19">
    <property type="entry name" value="39 KDA FK506-BINDING NUCLEAR PROTEIN"/>
    <property type="match status" value="1"/>
</dbReference>
<feature type="chain" id="PRO_5031420476" description="peptidylprolyl isomerase" evidence="6">
    <location>
        <begin position="19"/>
        <end position="191"/>
    </location>
</feature>
<dbReference type="PANTHER" id="PTHR43811">
    <property type="entry name" value="FKBP-TYPE PEPTIDYL-PROLYL CIS-TRANS ISOMERASE FKPA"/>
    <property type="match status" value="1"/>
</dbReference>
<sequence length="191" mass="20249">MRNLLILLSLLLTPTCLCYTPFNPKISAAGTTRRKALSRVLNFVGVTTSAATILGTVAQPLPAYAAPTIYNTPKGVKYAVTAESNGPVPLPGDFVVVEYTGYLSNGQIFDATHATGKRNELLFKLNTGSVIPGLDEMVGEMKVGQKVQAIIPPALAYGDKGVCLENGECLIKPGSTLVYDILLKKTSIPPP</sequence>
<evidence type="ECO:0000256" key="6">
    <source>
        <dbReference type="SAM" id="SignalP"/>
    </source>
</evidence>
<evidence type="ECO:0000256" key="2">
    <source>
        <dbReference type="ARBA" id="ARBA00013194"/>
    </source>
</evidence>
<keyword evidence="3 5" id="KW-0697">Rotamase</keyword>
<gene>
    <name evidence="8" type="ORF">CHYS00102_LOCUS16362</name>
</gene>
<dbReference type="PROSITE" id="PS50059">
    <property type="entry name" value="FKBP_PPIASE"/>
    <property type="match status" value="1"/>
</dbReference>
<dbReference type="SUPFAM" id="SSF54534">
    <property type="entry name" value="FKBP-like"/>
    <property type="match status" value="1"/>
</dbReference>
<dbReference type="EMBL" id="HBFR01022797">
    <property type="protein sequence ID" value="CAD8889161.1"/>
    <property type="molecule type" value="Transcribed_RNA"/>
</dbReference>
<keyword evidence="4 5" id="KW-0413">Isomerase</keyword>
<feature type="signal peptide" evidence="6">
    <location>
        <begin position="1"/>
        <end position="18"/>
    </location>
</feature>
<dbReference type="GO" id="GO:0003755">
    <property type="term" value="F:peptidyl-prolyl cis-trans isomerase activity"/>
    <property type="evidence" value="ECO:0007669"/>
    <property type="project" value="UniProtKB-KW"/>
</dbReference>
<name>A0A7S1FTT1_9STRA</name>
<feature type="domain" description="PPIase FKBP-type" evidence="7">
    <location>
        <begin position="92"/>
        <end position="187"/>
    </location>
</feature>
<dbReference type="EC" id="5.2.1.8" evidence="2 5"/>
<accession>A0A7S1FTT1</accession>
<protein>
    <recommendedName>
        <fullName evidence="2 5">peptidylprolyl isomerase</fullName>
        <ecNumber evidence="2 5">5.2.1.8</ecNumber>
    </recommendedName>
</protein>
<dbReference type="InterPro" id="IPR001179">
    <property type="entry name" value="PPIase_FKBP_dom"/>
</dbReference>
<evidence type="ECO:0000256" key="5">
    <source>
        <dbReference type="PROSITE-ProRule" id="PRU00277"/>
    </source>
</evidence>
<comment type="catalytic activity">
    <reaction evidence="1 5">
        <text>[protein]-peptidylproline (omega=180) = [protein]-peptidylproline (omega=0)</text>
        <dbReference type="Rhea" id="RHEA:16237"/>
        <dbReference type="Rhea" id="RHEA-COMP:10747"/>
        <dbReference type="Rhea" id="RHEA-COMP:10748"/>
        <dbReference type="ChEBI" id="CHEBI:83833"/>
        <dbReference type="ChEBI" id="CHEBI:83834"/>
        <dbReference type="EC" id="5.2.1.8"/>
    </reaction>
</comment>
<evidence type="ECO:0000256" key="1">
    <source>
        <dbReference type="ARBA" id="ARBA00000971"/>
    </source>
</evidence>
<reference evidence="8" key="1">
    <citation type="submission" date="2021-01" db="EMBL/GenBank/DDBJ databases">
        <authorList>
            <person name="Corre E."/>
            <person name="Pelletier E."/>
            <person name="Niang G."/>
            <person name="Scheremetjew M."/>
            <person name="Finn R."/>
            <person name="Kale V."/>
            <person name="Holt S."/>
            <person name="Cochrane G."/>
            <person name="Meng A."/>
            <person name="Brown T."/>
            <person name="Cohen L."/>
        </authorList>
    </citation>
    <scope>NUCLEOTIDE SEQUENCE</scope>
    <source>
        <strain evidence="8">308</strain>
    </source>
</reference>
<dbReference type="Pfam" id="PF00254">
    <property type="entry name" value="FKBP_C"/>
    <property type="match status" value="1"/>
</dbReference>